<dbReference type="STRING" id="28045.AWB95_16845"/>
<gene>
    <name evidence="2" type="ORF">AWB95_16845</name>
    <name evidence="3" type="ORF">CQY23_07260</name>
</gene>
<organism evidence="2 4">
    <name type="scientific">Mycobacterium celatum</name>
    <dbReference type="NCBI Taxonomy" id="28045"/>
    <lineage>
        <taxon>Bacteria</taxon>
        <taxon>Bacillati</taxon>
        <taxon>Actinomycetota</taxon>
        <taxon>Actinomycetes</taxon>
        <taxon>Mycobacteriales</taxon>
        <taxon>Mycobacteriaceae</taxon>
        <taxon>Mycobacterium</taxon>
    </lineage>
</organism>
<protein>
    <recommendedName>
        <fullName evidence="6">Transmembrane protein</fullName>
    </recommendedName>
</protein>
<keyword evidence="1" id="KW-0472">Membrane</keyword>
<evidence type="ECO:0008006" key="6">
    <source>
        <dbReference type="Google" id="ProtNLM"/>
    </source>
</evidence>
<dbReference type="RefSeq" id="WP_062541923.1">
    <property type="nucleotide sequence ID" value="NZ_BBUN01000962.1"/>
</dbReference>
<accession>A0A1X1RMW7</accession>
<keyword evidence="1" id="KW-1133">Transmembrane helix</keyword>
<evidence type="ECO:0000313" key="2">
    <source>
        <dbReference type="EMBL" id="ORV09892.1"/>
    </source>
</evidence>
<evidence type="ECO:0000313" key="5">
    <source>
        <dbReference type="Proteomes" id="UP000230971"/>
    </source>
</evidence>
<comment type="caution">
    <text evidence="2">The sequence shown here is derived from an EMBL/GenBank/DDBJ whole genome shotgun (WGS) entry which is preliminary data.</text>
</comment>
<dbReference type="PROSITE" id="PS51257">
    <property type="entry name" value="PROKAR_LIPOPROTEIN"/>
    <property type="match status" value="1"/>
</dbReference>
<dbReference type="AlphaFoldDB" id="A0A1X1RMW7"/>
<name>A0A1X1RMW7_MYCCE</name>
<evidence type="ECO:0000313" key="4">
    <source>
        <dbReference type="Proteomes" id="UP000193907"/>
    </source>
</evidence>
<evidence type="ECO:0000256" key="1">
    <source>
        <dbReference type="SAM" id="Phobius"/>
    </source>
</evidence>
<feature type="transmembrane region" description="Helical" evidence="1">
    <location>
        <begin position="54"/>
        <end position="75"/>
    </location>
</feature>
<dbReference type="EMBL" id="PDKV01000006">
    <property type="protein sequence ID" value="PIB79702.1"/>
    <property type="molecule type" value="Genomic_DNA"/>
</dbReference>
<keyword evidence="4" id="KW-1185">Reference proteome</keyword>
<keyword evidence="1" id="KW-0812">Transmembrane</keyword>
<dbReference type="Proteomes" id="UP000230971">
    <property type="component" value="Unassembled WGS sequence"/>
</dbReference>
<reference evidence="2 4" key="1">
    <citation type="submission" date="2016-01" db="EMBL/GenBank/DDBJ databases">
        <title>The new phylogeny of the genus Mycobacterium.</title>
        <authorList>
            <person name="Tarcisio F."/>
            <person name="Conor M."/>
            <person name="Antonella G."/>
            <person name="Elisabetta G."/>
            <person name="Giulia F.S."/>
            <person name="Sara T."/>
            <person name="Anna F."/>
            <person name="Clotilde B."/>
            <person name="Roberto B."/>
            <person name="Veronica D.S."/>
            <person name="Fabio R."/>
            <person name="Monica P."/>
            <person name="Olivier J."/>
            <person name="Enrico T."/>
            <person name="Nicola S."/>
        </authorList>
    </citation>
    <scope>NUCLEOTIDE SEQUENCE [LARGE SCALE GENOMIC DNA]</scope>
    <source>
        <strain evidence="2 4">DSM 44243</strain>
    </source>
</reference>
<dbReference type="Proteomes" id="UP000193907">
    <property type="component" value="Unassembled WGS sequence"/>
</dbReference>
<reference evidence="3 5" key="2">
    <citation type="journal article" date="2017" name="Infect. Genet. Evol.">
        <title>The new phylogeny of the genus Mycobacterium: The old and the news.</title>
        <authorList>
            <person name="Tortoli E."/>
            <person name="Fedrizzi T."/>
            <person name="Meehan C.J."/>
            <person name="Trovato A."/>
            <person name="Grottola A."/>
            <person name="Giacobazzi E."/>
            <person name="Serpini G.F."/>
            <person name="Tagliazucchi S."/>
            <person name="Fabio A."/>
            <person name="Bettua C."/>
            <person name="Bertorelli R."/>
            <person name="Frascaro F."/>
            <person name="De Sanctis V."/>
            <person name="Pecorari M."/>
            <person name="Jousson O."/>
            <person name="Segata N."/>
            <person name="Cirillo D.M."/>
        </authorList>
    </citation>
    <scope>NUCLEOTIDE SEQUENCE [LARGE SCALE GENOMIC DNA]</scope>
    <source>
        <strain evidence="3 5">NCTC 12882</strain>
    </source>
</reference>
<dbReference type="EMBL" id="LQOM01000037">
    <property type="protein sequence ID" value="ORV09892.1"/>
    <property type="molecule type" value="Genomic_DNA"/>
</dbReference>
<evidence type="ECO:0000313" key="3">
    <source>
        <dbReference type="EMBL" id="PIB79702.1"/>
    </source>
</evidence>
<proteinExistence type="predicted"/>
<sequence>MSAGSRAVVELALACAAVLGCATAWSQVRSTVSVAPVLDGQPVTTSVVYNPPLLLLTLLLASVAGVLAVVGFANLRRARNTSAR</sequence>